<evidence type="ECO:0000256" key="3">
    <source>
        <dbReference type="ARBA" id="ARBA00022475"/>
    </source>
</evidence>
<comment type="similarity">
    <text evidence="7">Belongs to the binding-protein-dependent transport system permease family.</text>
</comment>
<dbReference type="Proteomes" id="UP000195787">
    <property type="component" value="Unassembled WGS sequence"/>
</dbReference>
<dbReference type="SUPFAM" id="SSF161098">
    <property type="entry name" value="MetI-like"/>
    <property type="match status" value="1"/>
</dbReference>
<evidence type="ECO:0000256" key="2">
    <source>
        <dbReference type="ARBA" id="ARBA00022448"/>
    </source>
</evidence>
<dbReference type="RefSeq" id="WP_086992486.1">
    <property type="nucleotide sequence ID" value="NZ_FUHU01000043.1"/>
</dbReference>
<dbReference type="PROSITE" id="PS50928">
    <property type="entry name" value="ABC_TM1"/>
    <property type="match status" value="1"/>
</dbReference>
<dbReference type="Gene3D" id="1.10.3720.10">
    <property type="entry name" value="MetI-like"/>
    <property type="match status" value="1"/>
</dbReference>
<dbReference type="PANTHER" id="PTHR30450:SF1">
    <property type="entry name" value="D-METHIONINE TRANSPORT SYSTEM PERMEASE PROTEIN METI-RELATED"/>
    <property type="match status" value="1"/>
</dbReference>
<evidence type="ECO:0000313" key="9">
    <source>
        <dbReference type="EMBL" id="SJM65297.1"/>
    </source>
</evidence>
<dbReference type="PANTHER" id="PTHR30450">
    <property type="entry name" value="ABC TRANSPORTER PERMEASE"/>
    <property type="match status" value="1"/>
</dbReference>
<keyword evidence="4 7" id="KW-0812">Transmembrane</keyword>
<feature type="transmembrane region" description="Helical" evidence="7">
    <location>
        <begin position="95"/>
        <end position="118"/>
    </location>
</feature>
<gene>
    <name evidence="9" type="ORF">CZ674_10395</name>
</gene>
<keyword evidence="2 7" id="KW-0813">Transport</keyword>
<feature type="transmembrane region" description="Helical" evidence="7">
    <location>
        <begin position="65"/>
        <end position="89"/>
    </location>
</feature>
<comment type="subcellular location">
    <subcellularLocation>
        <location evidence="1 7">Cell membrane</location>
        <topology evidence="1 7">Multi-pass membrane protein</topology>
    </subcellularLocation>
</comment>
<evidence type="ECO:0000256" key="7">
    <source>
        <dbReference type="RuleBase" id="RU363032"/>
    </source>
</evidence>
<evidence type="ECO:0000259" key="8">
    <source>
        <dbReference type="PROSITE" id="PS50928"/>
    </source>
</evidence>
<evidence type="ECO:0000256" key="1">
    <source>
        <dbReference type="ARBA" id="ARBA00004651"/>
    </source>
</evidence>
<keyword evidence="3" id="KW-1003">Cell membrane</keyword>
<dbReference type="AlphaFoldDB" id="A0A1R4GB48"/>
<dbReference type="InterPro" id="IPR051322">
    <property type="entry name" value="AA_ABC_Transporter_Permease"/>
</dbReference>
<dbReference type="GO" id="GO:0005886">
    <property type="term" value="C:plasma membrane"/>
    <property type="evidence" value="ECO:0007669"/>
    <property type="project" value="UniProtKB-SubCell"/>
</dbReference>
<evidence type="ECO:0000313" key="10">
    <source>
        <dbReference type="Proteomes" id="UP000195787"/>
    </source>
</evidence>
<dbReference type="Pfam" id="PF00528">
    <property type="entry name" value="BPD_transp_1"/>
    <property type="match status" value="1"/>
</dbReference>
<name>A0A1R4GB48_9MICO</name>
<feature type="transmembrane region" description="Helical" evidence="7">
    <location>
        <begin position="31"/>
        <end position="53"/>
    </location>
</feature>
<dbReference type="GeneID" id="303173618"/>
<proteinExistence type="inferred from homology"/>
<feature type="transmembrane region" description="Helical" evidence="7">
    <location>
        <begin position="159"/>
        <end position="180"/>
    </location>
</feature>
<accession>A0A1R4GB48</accession>
<reference evidence="9 10" key="1">
    <citation type="submission" date="2017-02" db="EMBL/GenBank/DDBJ databases">
        <authorList>
            <person name="Peterson S.W."/>
        </authorList>
    </citation>
    <scope>NUCLEOTIDE SEQUENCE [LARGE SCALE GENOMIC DNA]</scope>
    <source>
        <strain evidence="9 10">LMG 22410</strain>
    </source>
</reference>
<evidence type="ECO:0000256" key="4">
    <source>
        <dbReference type="ARBA" id="ARBA00022692"/>
    </source>
</evidence>
<keyword evidence="5 7" id="KW-1133">Transmembrane helix</keyword>
<dbReference type="EMBL" id="FUHU01000043">
    <property type="protein sequence ID" value="SJM65297.1"/>
    <property type="molecule type" value="Genomic_DNA"/>
</dbReference>
<dbReference type="GO" id="GO:0048473">
    <property type="term" value="P:D-methionine transmembrane transport"/>
    <property type="evidence" value="ECO:0007669"/>
    <property type="project" value="TreeGrafter"/>
</dbReference>
<organism evidence="9 10">
    <name type="scientific">Agrococcus casei LMG 22410</name>
    <dbReference type="NCBI Taxonomy" id="1255656"/>
    <lineage>
        <taxon>Bacteria</taxon>
        <taxon>Bacillati</taxon>
        <taxon>Actinomycetota</taxon>
        <taxon>Actinomycetes</taxon>
        <taxon>Micrococcales</taxon>
        <taxon>Microbacteriaceae</taxon>
        <taxon>Agrococcus</taxon>
    </lineage>
</organism>
<feature type="transmembrane region" description="Helical" evidence="7">
    <location>
        <begin position="200"/>
        <end position="220"/>
    </location>
</feature>
<dbReference type="OrthoDB" id="9793490at2"/>
<sequence length="230" mass="25014">MNFVKDLFDEIVEALQRNGGAIVEALGETGYMLGFSLLAAVLIGLPVGVTIFVTRPGGVRPMPWLFQLSNLYVTVVRSFPFLLFVVFLIPLTRAVYGTSFGTAAATFPMCFVAVALYARLAEQILLEIPQGILQAARSMGASTLQTVWMYLLVESRSGLVYALTSAAISLISYSTVLGVVGGGGLGDFAMRYGYQEYDYVLMYTTVIIVVVLVQLMQVGGHRLSKALDRR</sequence>
<dbReference type="InterPro" id="IPR035906">
    <property type="entry name" value="MetI-like_sf"/>
</dbReference>
<evidence type="ECO:0000256" key="6">
    <source>
        <dbReference type="ARBA" id="ARBA00023136"/>
    </source>
</evidence>
<keyword evidence="6 7" id="KW-0472">Membrane</keyword>
<keyword evidence="10" id="KW-1185">Reference proteome</keyword>
<protein>
    <submittedName>
        <fullName evidence="9">Methionine ABC transporter permease protein</fullName>
    </submittedName>
</protein>
<dbReference type="CDD" id="cd06261">
    <property type="entry name" value="TM_PBP2"/>
    <property type="match status" value="1"/>
</dbReference>
<feature type="domain" description="ABC transmembrane type-1" evidence="8">
    <location>
        <begin position="26"/>
        <end position="218"/>
    </location>
</feature>
<evidence type="ECO:0000256" key="5">
    <source>
        <dbReference type="ARBA" id="ARBA00022989"/>
    </source>
</evidence>
<dbReference type="InterPro" id="IPR000515">
    <property type="entry name" value="MetI-like"/>
</dbReference>